<name>A0A6A6S3P4_9PLEO</name>
<keyword evidence="1" id="KW-1133">Transmembrane helix</keyword>
<keyword evidence="1" id="KW-0812">Transmembrane</keyword>
<evidence type="ECO:0000313" key="3">
    <source>
        <dbReference type="Proteomes" id="UP000799753"/>
    </source>
</evidence>
<dbReference type="Proteomes" id="UP000799753">
    <property type="component" value="Unassembled WGS sequence"/>
</dbReference>
<accession>A0A6A6S3P4</accession>
<dbReference type="EMBL" id="MU006783">
    <property type="protein sequence ID" value="KAF2641038.1"/>
    <property type="molecule type" value="Genomic_DNA"/>
</dbReference>
<sequence>MDSTDQMKPTSTPAPARAFPDLKSVITVLMRFFLTHALLEHFPYHMYHLGTSTGISEYIIYYMFASAVVLARLELSTLGFVLVLIRFNCIEMEMEYLAMAKIWRILDPVWM</sequence>
<organism evidence="2 3">
    <name type="scientific">Massarina eburnea CBS 473.64</name>
    <dbReference type="NCBI Taxonomy" id="1395130"/>
    <lineage>
        <taxon>Eukaryota</taxon>
        <taxon>Fungi</taxon>
        <taxon>Dikarya</taxon>
        <taxon>Ascomycota</taxon>
        <taxon>Pezizomycotina</taxon>
        <taxon>Dothideomycetes</taxon>
        <taxon>Pleosporomycetidae</taxon>
        <taxon>Pleosporales</taxon>
        <taxon>Massarineae</taxon>
        <taxon>Massarinaceae</taxon>
        <taxon>Massarina</taxon>
    </lineage>
</organism>
<protein>
    <submittedName>
        <fullName evidence="2">Uncharacterized protein</fullName>
    </submittedName>
</protein>
<dbReference type="AlphaFoldDB" id="A0A6A6S3P4"/>
<feature type="transmembrane region" description="Helical" evidence="1">
    <location>
        <begin position="59"/>
        <end position="85"/>
    </location>
</feature>
<evidence type="ECO:0000313" key="2">
    <source>
        <dbReference type="EMBL" id="KAF2641038.1"/>
    </source>
</evidence>
<keyword evidence="3" id="KW-1185">Reference proteome</keyword>
<proteinExistence type="predicted"/>
<gene>
    <name evidence="2" type="ORF">P280DRAFT_548823</name>
</gene>
<evidence type="ECO:0000256" key="1">
    <source>
        <dbReference type="SAM" id="Phobius"/>
    </source>
</evidence>
<keyword evidence="1" id="KW-0472">Membrane</keyword>
<reference evidence="2" key="1">
    <citation type="journal article" date="2020" name="Stud. Mycol.">
        <title>101 Dothideomycetes genomes: a test case for predicting lifestyles and emergence of pathogens.</title>
        <authorList>
            <person name="Haridas S."/>
            <person name="Albert R."/>
            <person name="Binder M."/>
            <person name="Bloem J."/>
            <person name="Labutti K."/>
            <person name="Salamov A."/>
            <person name="Andreopoulos B."/>
            <person name="Baker S."/>
            <person name="Barry K."/>
            <person name="Bills G."/>
            <person name="Bluhm B."/>
            <person name="Cannon C."/>
            <person name="Castanera R."/>
            <person name="Culley D."/>
            <person name="Daum C."/>
            <person name="Ezra D."/>
            <person name="Gonzalez J."/>
            <person name="Henrissat B."/>
            <person name="Kuo A."/>
            <person name="Liang C."/>
            <person name="Lipzen A."/>
            <person name="Lutzoni F."/>
            <person name="Magnuson J."/>
            <person name="Mondo S."/>
            <person name="Nolan M."/>
            <person name="Ohm R."/>
            <person name="Pangilinan J."/>
            <person name="Park H.-J."/>
            <person name="Ramirez L."/>
            <person name="Alfaro M."/>
            <person name="Sun H."/>
            <person name="Tritt A."/>
            <person name="Yoshinaga Y."/>
            <person name="Zwiers L.-H."/>
            <person name="Turgeon B."/>
            <person name="Goodwin S."/>
            <person name="Spatafora J."/>
            <person name="Crous P."/>
            <person name="Grigoriev I."/>
        </authorList>
    </citation>
    <scope>NUCLEOTIDE SEQUENCE</scope>
    <source>
        <strain evidence="2">CBS 473.64</strain>
    </source>
</reference>